<protein>
    <submittedName>
        <fullName evidence="1">Uncharacterized protein</fullName>
    </submittedName>
</protein>
<proteinExistence type="predicted"/>
<organism evidence="1 2">
    <name type="scientific">Mucilaginibacter lappiensis</name>
    <dbReference type="NCBI Taxonomy" id="354630"/>
    <lineage>
        <taxon>Bacteria</taxon>
        <taxon>Pseudomonadati</taxon>
        <taxon>Bacteroidota</taxon>
        <taxon>Sphingobacteriia</taxon>
        <taxon>Sphingobacteriales</taxon>
        <taxon>Sphingobacteriaceae</taxon>
        <taxon>Mucilaginibacter</taxon>
    </lineage>
</organism>
<gene>
    <name evidence="1" type="ORF">HDF22_003325</name>
</gene>
<evidence type="ECO:0000313" key="2">
    <source>
        <dbReference type="Proteomes" id="UP000548326"/>
    </source>
</evidence>
<name>A0A841JED1_9SPHI</name>
<dbReference type="RefSeq" id="WP_183588382.1">
    <property type="nucleotide sequence ID" value="NZ_JACHCA010000008.1"/>
</dbReference>
<dbReference type="EMBL" id="JACHCA010000008">
    <property type="protein sequence ID" value="MBB6129200.1"/>
    <property type="molecule type" value="Genomic_DNA"/>
</dbReference>
<dbReference type="Proteomes" id="UP000548326">
    <property type="component" value="Unassembled WGS sequence"/>
</dbReference>
<evidence type="ECO:0000313" key="1">
    <source>
        <dbReference type="EMBL" id="MBB6129200.1"/>
    </source>
</evidence>
<sequence length="355" mass="38315">MNFYTNNDGLLLTILKIWTFLLIVLVGTNAQAQDHDRARTNVGLVYPLSSNWTNAPRDTNSFSLNLIAGVSAAERGVTIAGFSNIIHKDARGFQIAGFSNHVGKNADGTMVAGFLNTYGGGHGVAVAGFANIAASSSGAQIAGFLNKGGHVSTLQLAGFMNIARDNKGTQIAGFMNVAKKSKGTQIGFINIADSAGTQIGIVNVAKNGEKSLGATFDQNQTALLTFRSGGKVFYGIVGIGYNFKNKKQKYAYEAGFGAHVLTIQSFRLNTELVNDGLESFKGGDEYWRSTFRLMPSFRIANKVEIFAGPSINYVNTNTEEGREMTKKYINSWTRHDGRDLYGFYFGYTAGIQVAL</sequence>
<comment type="caution">
    <text evidence="1">The sequence shown here is derived from an EMBL/GenBank/DDBJ whole genome shotgun (WGS) entry which is preliminary data.</text>
</comment>
<reference evidence="1 2" key="1">
    <citation type="submission" date="2020-08" db="EMBL/GenBank/DDBJ databases">
        <title>Genomic Encyclopedia of Type Strains, Phase IV (KMG-V): Genome sequencing to study the core and pangenomes of soil and plant-associated prokaryotes.</title>
        <authorList>
            <person name="Whitman W."/>
        </authorList>
    </citation>
    <scope>NUCLEOTIDE SEQUENCE [LARGE SCALE GENOMIC DNA]</scope>
    <source>
        <strain evidence="1 2">MP601</strain>
    </source>
</reference>
<dbReference type="AlphaFoldDB" id="A0A841JED1"/>
<accession>A0A841JED1</accession>